<gene>
    <name evidence="2" type="ORF">GCM10010421_64840</name>
</gene>
<organism evidence="2 3">
    <name type="scientific">Streptomyces glaucus</name>
    <dbReference type="NCBI Taxonomy" id="284029"/>
    <lineage>
        <taxon>Bacteria</taxon>
        <taxon>Bacillati</taxon>
        <taxon>Actinomycetota</taxon>
        <taxon>Actinomycetes</taxon>
        <taxon>Kitasatosporales</taxon>
        <taxon>Streptomycetaceae</taxon>
        <taxon>Streptomyces</taxon>
    </lineage>
</organism>
<dbReference type="EMBL" id="BAAATK010000130">
    <property type="protein sequence ID" value="GAA2463066.1"/>
    <property type="molecule type" value="Genomic_DNA"/>
</dbReference>
<dbReference type="InterPro" id="IPR049468">
    <property type="entry name" value="Restrct_endonuc-II-like_dom"/>
</dbReference>
<feature type="domain" description="Restriction endonuclease type II-like" evidence="1">
    <location>
        <begin position="217"/>
        <end position="291"/>
    </location>
</feature>
<accession>A0ABN3KJG1</accession>
<evidence type="ECO:0000313" key="2">
    <source>
        <dbReference type="EMBL" id="GAA2463066.1"/>
    </source>
</evidence>
<protein>
    <recommendedName>
        <fullName evidence="1">Restriction endonuclease type II-like domain-containing protein</fullName>
    </recommendedName>
</protein>
<dbReference type="SUPFAM" id="SSF52309">
    <property type="entry name" value="N-(deoxy)ribosyltransferase-like"/>
    <property type="match status" value="1"/>
</dbReference>
<evidence type="ECO:0000259" key="1">
    <source>
        <dbReference type="Pfam" id="PF18741"/>
    </source>
</evidence>
<proteinExistence type="predicted"/>
<dbReference type="Proteomes" id="UP001500460">
    <property type="component" value="Unassembled WGS sequence"/>
</dbReference>
<evidence type="ECO:0000313" key="3">
    <source>
        <dbReference type="Proteomes" id="UP001500460"/>
    </source>
</evidence>
<dbReference type="Gene3D" id="3.40.50.450">
    <property type="match status" value="1"/>
</dbReference>
<dbReference type="InterPro" id="IPR011335">
    <property type="entry name" value="Restrct_endonuc-II-like"/>
</dbReference>
<name>A0ABN3KJG1_9ACTN</name>
<dbReference type="Gene3D" id="3.40.960.10">
    <property type="entry name" value="VSR Endonuclease"/>
    <property type="match status" value="1"/>
</dbReference>
<reference evidence="2 3" key="1">
    <citation type="journal article" date="2019" name="Int. J. Syst. Evol. Microbiol.">
        <title>The Global Catalogue of Microorganisms (GCM) 10K type strain sequencing project: providing services to taxonomists for standard genome sequencing and annotation.</title>
        <authorList>
            <consortium name="The Broad Institute Genomics Platform"/>
            <consortium name="The Broad Institute Genome Sequencing Center for Infectious Disease"/>
            <person name="Wu L."/>
            <person name="Ma J."/>
        </authorList>
    </citation>
    <scope>NUCLEOTIDE SEQUENCE [LARGE SCALE GENOMIC DNA]</scope>
    <source>
        <strain evidence="2 3">JCM 6922</strain>
    </source>
</reference>
<keyword evidence="3" id="KW-1185">Reference proteome</keyword>
<comment type="caution">
    <text evidence="2">The sequence shown here is derived from an EMBL/GenBank/DDBJ whole genome shotgun (WGS) entry which is preliminary data.</text>
</comment>
<sequence length="306" mass="33813">MPSIYLAGKIGPGDWRYDLIGYRLRGAWEVDDDHPSEPWPVLKRSVLGLFDYVGPYFVSDDHGCGHGPNTHGCGNDGAVPCFTYENLPKRNQVRELCLSAIDTADIVFAWLDDLTAYGTLVEIGYAKGRGKTIVIAAPETPQTFGWLSEASEVGMGIVDSATNDLWFAFSCASSTIVAATPLEALKEVVRLSPNLESPIEQAFWGAYVQQTPRELNGLEAQHPVFGGRYRLDFALPKQKIGIELDGYAWHSSPEAFTRDRARQRELELDGWRIVRFSGSEINKDAADCVRQAAAFAASIERDRPTP</sequence>
<dbReference type="RefSeq" id="WP_344610029.1">
    <property type="nucleotide sequence ID" value="NZ_BAAATK010000130.1"/>
</dbReference>
<dbReference type="Pfam" id="PF18741">
    <property type="entry name" value="MTES_1575"/>
    <property type="match status" value="1"/>
</dbReference>
<dbReference type="SUPFAM" id="SSF52980">
    <property type="entry name" value="Restriction endonuclease-like"/>
    <property type="match status" value="1"/>
</dbReference>